<dbReference type="Pfam" id="PF00072">
    <property type="entry name" value="Response_reg"/>
    <property type="match status" value="1"/>
</dbReference>
<dbReference type="SUPFAM" id="SSF52172">
    <property type="entry name" value="CheY-like"/>
    <property type="match status" value="1"/>
</dbReference>
<accession>A0A1N6J5Q7</accession>
<dbReference type="Gene3D" id="3.40.50.2300">
    <property type="match status" value="1"/>
</dbReference>
<reference evidence="4 5" key="1">
    <citation type="submission" date="2016-11" db="EMBL/GenBank/DDBJ databases">
        <authorList>
            <person name="Jaros S."/>
            <person name="Januszkiewicz K."/>
            <person name="Wedrychowicz H."/>
        </authorList>
    </citation>
    <scope>NUCLEOTIDE SEQUENCE [LARGE SCALE GENOMIC DNA]</scope>
    <source>
        <strain evidence="4 5">DSM 24787</strain>
    </source>
</reference>
<sequence length="250" mass="29331">MTALVIEDETLAAEKLLKMLAAEDESIRVLGVIDTVEKAVYYLKDNPAPDIIFLDIELGDGKSFDIFQEVEVKSHIIFVSAFDEYALRAFKYNSIDYLLKPLKRKDLAFALEKFRQHFTLTQSKSEIAGIIRQLQQKEYRNRFLLRQGTRLFSLHINEVAIAYTRERLHYIRTFSDTHHLIDNNLDELESQLDPEKFFRVNRQFIVSFNAIDQAYAWFDGKIKLMVKPPAYEDIIISRLRANDFKKWLGK</sequence>
<dbReference type="PANTHER" id="PTHR37299:SF1">
    <property type="entry name" value="STAGE 0 SPORULATION PROTEIN A HOMOLOG"/>
    <property type="match status" value="1"/>
</dbReference>
<gene>
    <name evidence="4" type="ORF">SAMN04488055_3659</name>
</gene>
<keyword evidence="1" id="KW-0597">Phosphoprotein</keyword>
<keyword evidence="5" id="KW-1185">Reference proteome</keyword>
<dbReference type="EMBL" id="FSRA01000002">
    <property type="protein sequence ID" value="SIO39654.1"/>
    <property type="molecule type" value="Genomic_DNA"/>
</dbReference>
<evidence type="ECO:0000313" key="4">
    <source>
        <dbReference type="EMBL" id="SIO39654.1"/>
    </source>
</evidence>
<dbReference type="AlphaFoldDB" id="A0A1N6J5Q7"/>
<dbReference type="SMART" id="SM00850">
    <property type="entry name" value="LytTR"/>
    <property type="match status" value="1"/>
</dbReference>
<evidence type="ECO:0000259" key="3">
    <source>
        <dbReference type="PROSITE" id="PS50930"/>
    </source>
</evidence>
<dbReference type="InterPro" id="IPR011006">
    <property type="entry name" value="CheY-like_superfamily"/>
</dbReference>
<dbReference type="InterPro" id="IPR001789">
    <property type="entry name" value="Sig_transdc_resp-reg_receiver"/>
</dbReference>
<evidence type="ECO:0000256" key="1">
    <source>
        <dbReference type="PROSITE-ProRule" id="PRU00169"/>
    </source>
</evidence>
<dbReference type="Pfam" id="PF04397">
    <property type="entry name" value="LytTR"/>
    <property type="match status" value="1"/>
</dbReference>
<dbReference type="InterPro" id="IPR046947">
    <property type="entry name" value="LytR-like"/>
</dbReference>
<dbReference type="InterPro" id="IPR007492">
    <property type="entry name" value="LytTR_DNA-bd_dom"/>
</dbReference>
<evidence type="ECO:0000259" key="2">
    <source>
        <dbReference type="PROSITE" id="PS50110"/>
    </source>
</evidence>
<feature type="domain" description="HTH LytTR-type" evidence="3">
    <location>
        <begin position="143"/>
        <end position="250"/>
    </location>
</feature>
<dbReference type="PROSITE" id="PS50110">
    <property type="entry name" value="RESPONSE_REGULATORY"/>
    <property type="match status" value="1"/>
</dbReference>
<organism evidence="4 5">
    <name type="scientific">Chitinophaga niabensis</name>
    <dbReference type="NCBI Taxonomy" id="536979"/>
    <lineage>
        <taxon>Bacteria</taxon>
        <taxon>Pseudomonadati</taxon>
        <taxon>Bacteroidota</taxon>
        <taxon>Chitinophagia</taxon>
        <taxon>Chitinophagales</taxon>
        <taxon>Chitinophagaceae</taxon>
        <taxon>Chitinophaga</taxon>
    </lineage>
</organism>
<feature type="domain" description="Response regulatory" evidence="2">
    <location>
        <begin position="2"/>
        <end position="115"/>
    </location>
</feature>
<name>A0A1N6J5Q7_9BACT</name>
<dbReference type="OrthoDB" id="2168082at2"/>
<dbReference type="Gene3D" id="2.40.50.1020">
    <property type="entry name" value="LytTr DNA-binding domain"/>
    <property type="match status" value="1"/>
</dbReference>
<dbReference type="GO" id="GO:0000156">
    <property type="term" value="F:phosphorelay response regulator activity"/>
    <property type="evidence" value="ECO:0007669"/>
    <property type="project" value="InterPro"/>
</dbReference>
<dbReference type="GO" id="GO:0003677">
    <property type="term" value="F:DNA binding"/>
    <property type="evidence" value="ECO:0007669"/>
    <property type="project" value="InterPro"/>
</dbReference>
<dbReference type="Proteomes" id="UP000185003">
    <property type="component" value="Unassembled WGS sequence"/>
</dbReference>
<evidence type="ECO:0000313" key="5">
    <source>
        <dbReference type="Proteomes" id="UP000185003"/>
    </source>
</evidence>
<dbReference type="STRING" id="536979.SAMN04488055_3659"/>
<dbReference type="PROSITE" id="PS50930">
    <property type="entry name" value="HTH_LYTTR"/>
    <property type="match status" value="1"/>
</dbReference>
<proteinExistence type="predicted"/>
<dbReference type="SMART" id="SM00448">
    <property type="entry name" value="REC"/>
    <property type="match status" value="1"/>
</dbReference>
<dbReference type="RefSeq" id="WP_074240871.1">
    <property type="nucleotide sequence ID" value="NZ_FSRA01000002.1"/>
</dbReference>
<dbReference type="PANTHER" id="PTHR37299">
    <property type="entry name" value="TRANSCRIPTIONAL REGULATOR-RELATED"/>
    <property type="match status" value="1"/>
</dbReference>
<protein>
    <submittedName>
        <fullName evidence="4">Two component transcriptional regulator, LytTR family</fullName>
    </submittedName>
</protein>
<feature type="modified residue" description="4-aspartylphosphate" evidence="1">
    <location>
        <position position="55"/>
    </location>
</feature>